<dbReference type="PATRIC" id="fig|1163745.3.peg.1164"/>
<dbReference type="HOGENOM" id="CLU_2522970_0_0_7"/>
<evidence type="ECO:0000313" key="1">
    <source>
        <dbReference type="EMBL" id="AFI06103.1"/>
    </source>
</evidence>
<dbReference type="EMBL" id="CP003481">
    <property type="protein sequence ID" value="AFI06259.1"/>
    <property type="molecule type" value="Genomic_DNA"/>
</dbReference>
<gene>
    <name evidence="1" type="ordered locus">HCD_05505</name>
    <name evidence="2" type="ordered locus">HCD_06285</name>
</gene>
<dbReference type="STRING" id="1163745.HCD_05505"/>
<dbReference type="GO" id="GO:0004519">
    <property type="term" value="F:endonuclease activity"/>
    <property type="evidence" value="ECO:0007669"/>
    <property type="project" value="UniProtKB-KW"/>
</dbReference>
<dbReference type="EMBL" id="CP003481">
    <property type="protein sequence ID" value="AFI06103.1"/>
    <property type="molecule type" value="Genomic_DNA"/>
</dbReference>
<dbReference type="KEGG" id="hcm:HCD_05505"/>
<dbReference type="OrthoDB" id="67788at2"/>
<name>I0ETJ0_HELCM</name>
<accession>I0ETJ0</accession>
<protein>
    <submittedName>
        <fullName evidence="2">Putative type II restriction endonuclease</fullName>
    </submittedName>
</protein>
<dbReference type="AlphaFoldDB" id="I0ETJ0"/>
<reference evidence="2 3" key="1">
    <citation type="journal article" date="2013" name="PLoS ONE">
        <title>Sequence Divergence and Conservation in Genomes ofHelicobacter cetorum Strains from a Dolphin and a Whale.</title>
        <authorList>
            <person name="Kersulyte D."/>
            <person name="Rossi M."/>
            <person name="Berg D.E."/>
        </authorList>
    </citation>
    <scope>NUCLEOTIDE SEQUENCE [LARGE SCALE GENOMIC DNA]</scope>
    <source>
        <strain evidence="2 3">MIT 99-5656</strain>
    </source>
</reference>
<dbReference type="REBASE" id="47663">
    <property type="entry name" value="Hce99ORF6290P"/>
</dbReference>
<dbReference type="KEGG" id="hcm:HCD_06285"/>
<dbReference type="Proteomes" id="UP000005013">
    <property type="component" value="Chromosome"/>
</dbReference>
<evidence type="ECO:0000313" key="3">
    <source>
        <dbReference type="Proteomes" id="UP000005013"/>
    </source>
</evidence>
<keyword evidence="2" id="KW-0255">Endonuclease</keyword>
<proteinExistence type="predicted"/>
<dbReference type="RefSeq" id="WP_014659591.1">
    <property type="nucleotide sequence ID" value="NC_017735.1"/>
</dbReference>
<keyword evidence="2" id="KW-0378">Hydrolase</keyword>
<organism evidence="2 3">
    <name type="scientific">Helicobacter cetorum (strain ATCC BAA-540 / CCUG 52418 / MIT 99-5656)</name>
    <dbReference type="NCBI Taxonomy" id="1163745"/>
    <lineage>
        <taxon>Bacteria</taxon>
        <taxon>Pseudomonadati</taxon>
        <taxon>Campylobacterota</taxon>
        <taxon>Epsilonproteobacteria</taxon>
        <taxon>Campylobacterales</taxon>
        <taxon>Helicobacteraceae</taxon>
        <taxon>Helicobacter</taxon>
    </lineage>
</organism>
<sequence>MSDLRLHNQSFRILDTLEFIPLTDSFVKNKIGTGHGEAKLYVGNENERTYHFFGDFKKPLKCFFIKKDFLKYLKLAQNEFESPE</sequence>
<keyword evidence="2" id="KW-0540">Nuclease</keyword>
<keyword evidence="3" id="KW-1185">Reference proteome</keyword>
<evidence type="ECO:0000313" key="2">
    <source>
        <dbReference type="EMBL" id="AFI06259.1"/>
    </source>
</evidence>